<organism evidence="1">
    <name type="scientific">Timema shepardi</name>
    <name type="common">Walking stick</name>
    <dbReference type="NCBI Taxonomy" id="629360"/>
    <lineage>
        <taxon>Eukaryota</taxon>
        <taxon>Metazoa</taxon>
        <taxon>Ecdysozoa</taxon>
        <taxon>Arthropoda</taxon>
        <taxon>Hexapoda</taxon>
        <taxon>Insecta</taxon>
        <taxon>Pterygota</taxon>
        <taxon>Neoptera</taxon>
        <taxon>Polyneoptera</taxon>
        <taxon>Phasmatodea</taxon>
        <taxon>Timematodea</taxon>
        <taxon>Timematoidea</taxon>
        <taxon>Timematidae</taxon>
        <taxon>Timema</taxon>
    </lineage>
</organism>
<protein>
    <submittedName>
        <fullName evidence="1">Uncharacterized protein</fullName>
    </submittedName>
</protein>
<gene>
    <name evidence="1" type="ORF">TSIB3V08_LOCUS5446</name>
</gene>
<dbReference type="AlphaFoldDB" id="A0A7R9AW19"/>
<dbReference type="EMBL" id="OC002122">
    <property type="protein sequence ID" value="CAD7261305.1"/>
    <property type="molecule type" value="Genomic_DNA"/>
</dbReference>
<evidence type="ECO:0000313" key="1">
    <source>
        <dbReference type="EMBL" id="CAD7261305.1"/>
    </source>
</evidence>
<reference evidence="1" key="1">
    <citation type="submission" date="2020-11" db="EMBL/GenBank/DDBJ databases">
        <authorList>
            <person name="Tran Van P."/>
        </authorList>
    </citation>
    <scope>NUCLEOTIDE SEQUENCE</scope>
</reference>
<accession>A0A7R9AW19</accession>
<proteinExistence type="predicted"/>
<name>A0A7R9AW19_TIMSH</name>
<sequence length="110" mass="11779">MLTTPSNGQFGPEAPKEVAPATVFPSDVTLHRVQAGSTPFSVTSSMLLLQTQSLTLSNIVATPLNNRNNQSDFVRLCGFPTNSNLVTAVKGGRDAFSLVLKARHGRVRAR</sequence>